<feature type="region of interest" description="Disordered" evidence="11">
    <location>
        <begin position="1043"/>
        <end position="1100"/>
    </location>
</feature>
<dbReference type="InterPro" id="IPR001005">
    <property type="entry name" value="SANT/Myb"/>
</dbReference>
<dbReference type="SMART" id="SM00355">
    <property type="entry name" value="ZnF_C2H2"/>
    <property type="match status" value="1"/>
</dbReference>
<keyword evidence="5" id="KW-0862">Zinc</keyword>
<keyword evidence="7" id="KW-0238">DNA-binding</keyword>
<dbReference type="FunFam" id="1.10.10.60:FF:000012">
    <property type="entry name" value="Metastasis-associated 1 family, member 3"/>
    <property type="match status" value="1"/>
</dbReference>
<dbReference type="PROSITE" id="PS51293">
    <property type="entry name" value="SANT"/>
    <property type="match status" value="1"/>
</dbReference>
<feature type="region of interest" description="Disordered" evidence="11">
    <location>
        <begin position="96"/>
        <end position="175"/>
    </location>
</feature>
<dbReference type="SUPFAM" id="SSF46689">
    <property type="entry name" value="Homeodomain-like"/>
    <property type="match status" value="1"/>
</dbReference>
<dbReference type="GO" id="GO:0003677">
    <property type="term" value="F:DNA binding"/>
    <property type="evidence" value="ECO:0007669"/>
    <property type="project" value="UniProtKB-KW"/>
</dbReference>
<dbReference type="GO" id="GO:0000118">
    <property type="term" value="C:histone deacetylase complex"/>
    <property type="evidence" value="ECO:0007669"/>
    <property type="project" value="TreeGrafter"/>
</dbReference>
<protein>
    <recommendedName>
        <fullName evidence="17">C2H2-type domain-containing protein</fullName>
    </recommendedName>
</protein>
<evidence type="ECO:0000256" key="4">
    <source>
        <dbReference type="ARBA" id="ARBA00022771"/>
    </source>
</evidence>
<feature type="compositionally biased region" description="Low complexity" evidence="11">
    <location>
        <begin position="254"/>
        <end position="268"/>
    </location>
</feature>
<dbReference type="InterPro" id="IPR017884">
    <property type="entry name" value="SANT_dom"/>
</dbReference>
<feature type="region of interest" description="Disordered" evidence="11">
    <location>
        <begin position="299"/>
        <end position="348"/>
    </location>
</feature>
<feature type="compositionally biased region" description="Polar residues" evidence="11">
    <location>
        <begin position="969"/>
        <end position="984"/>
    </location>
</feature>
<dbReference type="AlphaFoldDB" id="A0AA39HSE3"/>
<keyword evidence="9" id="KW-0539">Nucleus</keyword>
<feature type="compositionally biased region" description="Low complexity" evidence="11">
    <location>
        <begin position="135"/>
        <end position="151"/>
    </location>
</feature>
<keyword evidence="6" id="KW-0805">Transcription regulation</keyword>
<evidence type="ECO:0000256" key="10">
    <source>
        <dbReference type="PROSITE-ProRule" id="PRU00042"/>
    </source>
</evidence>
<evidence type="ECO:0000256" key="5">
    <source>
        <dbReference type="ARBA" id="ARBA00022833"/>
    </source>
</evidence>
<reference evidence="15" key="1">
    <citation type="submission" date="2023-06" db="EMBL/GenBank/DDBJ databases">
        <title>Genomic analysis of the entomopathogenic nematode Steinernema hermaphroditum.</title>
        <authorList>
            <person name="Schwarz E.M."/>
            <person name="Heppert J.K."/>
            <person name="Baniya A."/>
            <person name="Schwartz H.T."/>
            <person name="Tan C.-H."/>
            <person name="Antoshechkin I."/>
            <person name="Sternberg P.W."/>
            <person name="Goodrich-Blair H."/>
            <person name="Dillman A.R."/>
        </authorList>
    </citation>
    <scope>NUCLEOTIDE SEQUENCE</scope>
    <source>
        <strain evidence="15">PS9179</strain>
        <tissue evidence="15">Whole animal</tissue>
    </source>
</reference>
<dbReference type="PANTHER" id="PTHR16089:SF40">
    <property type="entry name" value="SUPPRESSOR OF ACTIVATED EGL-4 PROTEIN 1"/>
    <property type="match status" value="1"/>
</dbReference>
<dbReference type="Gene3D" id="3.30.160.60">
    <property type="entry name" value="Classic Zinc Finger"/>
    <property type="match status" value="1"/>
</dbReference>
<evidence type="ECO:0000313" key="15">
    <source>
        <dbReference type="EMBL" id="KAK0410564.1"/>
    </source>
</evidence>
<evidence type="ECO:0008006" key="17">
    <source>
        <dbReference type="Google" id="ProtNLM"/>
    </source>
</evidence>
<dbReference type="SMART" id="SM00717">
    <property type="entry name" value="SANT"/>
    <property type="match status" value="1"/>
</dbReference>
<dbReference type="InterPro" id="IPR000949">
    <property type="entry name" value="ELM2_dom"/>
</dbReference>
<feature type="domain" description="ELM2" evidence="13">
    <location>
        <begin position="670"/>
        <end position="763"/>
    </location>
</feature>
<feature type="domain" description="C2H2-type" evidence="12">
    <location>
        <begin position="1023"/>
        <end position="1050"/>
    </location>
</feature>
<proteinExistence type="predicted"/>
<evidence type="ECO:0000256" key="3">
    <source>
        <dbReference type="ARBA" id="ARBA00022723"/>
    </source>
</evidence>
<feature type="region of interest" description="Disordered" evidence="11">
    <location>
        <begin position="969"/>
        <end position="988"/>
    </location>
</feature>
<organism evidence="15 16">
    <name type="scientific">Steinernema hermaphroditum</name>
    <dbReference type="NCBI Taxonomy" id="289476"/>
    <lineage>
        <taxon>Eukaryota</taxon>
        <taxon>Metazoa</taxon>
        <taxon>Ecdysozoa</taxon>
        <taxon>Nematoda</taxon>
        <taxon>Chromadorea</taxon>
        <taxon>Rhabditida</taxon>
        <taxon>Tylenchina</taxon>
        <taxon>Panagrolaimomorpha</taxon>
        <taxon>Strongyloidoidea</taxon>
        <taxon>Steinernematidae</taxon>
        <taxon>Steinernema</taxon>
    </lineage>
</organism>
<feature type="compositionally biased region" description="Polar residues" evidence="11">
    <location>
        <begin position="152"/>
        <end position="164"/>
    </location>
</feature>
<evidence type="ECO:0000256" key="11">
    <source>
        <dbReference type="SAM" id="MobiDB-lite"/>
    </source>
</evidence>
<evidence type="ECO:0000256" key="1">
    <source>
        <dbReference type="ARBA" id="ARBA00004123"/>
    </source>
</evidence>
<dbReference type="GO" id="GO:0006357">
    <property type="term" value="P:regulation of transcription by RNA polymerase II"/>
    <property type="evidence" value="ECO:0007669"/>
    <property type="project" value="TreeGrafter"/>
</dbReference>
<evidence type="ECO:0000256" key="7">
    <source>
        <dbReference type="ARBA" id="ARBA00023125"/>
    </source>
</evidence>
<evidence type="ECO:0000259" key="14">
    <source>
        <dbReference type="PROSITE" id="PS51293"/>
    </source>
</evidence>
<keyword evidence="3" id="KW-0479">Metal-binding</keyword>
<name>A0AA39HSE3_9BILA</name>
<feature type="compositionally biased region" description="Acidic residues" evidence="11">
    <location>
        <begin position="533"/>
        <end position="548"/>
    </location>
</feature>
<evidence type="ECO:0000313" key="16">
    <source>
        <dbReference type="Proteomes" id="UP001175271"/>
    </source>
</evidence>
<comment type="caution">
    <text evidence="15">The sequence shown here is derived from an EMBL/GenBank/DDBJ whole genome shotgun (WGS) entry which is preliminary data.</text>
</comment>
<evidence type="ECO:0000256" key="6">
    <source>
        <dbReference type="ARBA" id="ARBA00023015"/>
    </source>
</evidence>
<sequence>MLENVLPSCSEAQPHFLTGTQNGHGHHGQYPPAQRSHSVGYVEHPFANGFGSQQHQHFQAPYHQQQSNGGYGGYGAGYGNSEQQPYRKHSMYVGDYRSKHCPPQRAPMQPPYSASQNPPQSSGQQQHFMHAGYDNSGYGNSGYGNSVNYGNPHQQQGQMMSPPSYQHPPQMMENGGYMMERKTSTATHDVYEARKFSNVDQPPTLDLYPNSNRLQPPHQQPHHYGHSPNHPIPHPQQQQQQYQQSGYAPRQMTAAAPSSSSGDSSGNVGGASNSLYANADAASNSERLDSLAVDCSASASARDSMDTSSNHFPSTSRKMSAAHDYSSSPEKPTTSFSSPTAKKCRWKSRGKPESLLEVLNTLDVVGRKASMEQSTSVKSMNGGAFMTSNGAVEAEDAMADAKNRSFSAAGVNCAASSSETDSMMLIRRKSMQRQQPLNRYNSQLRQGRYSTAGLGSAYTPPPILSPMRNGSGLFWKLAKNLGEFNKNDKKDEPDDEDVVPPPVKRAKKMSTVHFADETESEKPEVKIERRDSYDDDDRLVISEDEPNDEAQSSPPFTGSERKESIELTASPGAAGPQRKNGLFLAGESSSDGGKAAFAAELEALRKDSETSTKSMPLSARDLSQLRKFSSMSADGSRSLDRNRKLSTLSSVSDSSYYEYLEGPMHIDATPHINLGKNFQARVKKWKDREITQLERDAIPDRDECVFDCQLIDHLPQSAVAAYEALSNSKAVPRPGRNKELALHLLMENKGNIQSSVMDLMRSDTLDWVQYPIIFNSTYLDTEYWSPEDIQRFQDAIYSTEKDFHLMANEMGNKSVKQLIEFYYTWKKACPDDYRKLRNLRRKRQLLEQQMCGVEELPPVAQQVGTCEDSDMTSDAESDATNPSFMMNSDQALINDEESDKLAAIASAVSPLRKRSGQLDENNGFSYWHQQHQRQQMKNEPLMVTPPQSSNNGPFAAFGMHSPSMLLQVNVNGSTGSNPASSPDSISLLGAGPGSVGGLSSLTQKHVPRAAVKKGAQPSADGFFHCRLCDKRFEKVKSLNAHMKSHAMKARAEAEALAQKNQQQGGGMTPQSQQPQGSSMGVQRQSQPNVPNPFNLTAGSPSAAGVPPGLLNNFDAALMAARQSAAALSRFGPLAAAAATSQAGLLNADLFANLMSNPQMHSSALQQLQNASAHNMMMFDQKSQV</sequence>
<evidence type="ECO:0000259" key="12">
    <source>
        <dbReference type="PROSITE" id="PS50157"/>
    </source>
</evidence>
<feature type="compositionally biased region" description="Gly residues" evidence="11">
    <location>
        <begin position="69"/>
        <end position="78"/>
    </location>
</feature>
<feature type="compositionally biased region" description="Polar residues" evidence="11">
    <location>
        <begin position="1081"/>
        <end position="1099"/>
    </location>
</feature>
<keyword evidence="2" id="KW-0678">Repressor</keyword>
<dbReference type="PROSITE" id="PS00028">
    <property type="entry name" value="ZINC_FINGER_C2H2_1"/>
    <property type="match status" value="1"/>
</dbReference>
<feature type="domain" description="SANT" evidence="14">
    <location>
        <begin position="784"/>
        <end position="830"/>
    </location>
</feature>
<keyword evidence="16" id="KW-1185">Reference proteome</keyword>
<dbReference type="EMBL" id="JAUCMV010000003">
    <property type="protein sequence ID" value="KAK0410564.1"/>
    <property type="molecule type" value="Genomic_DNA"/>
</dbReference>
<feature type="compositionally biased region" description="Low complexity" evidence="11">
    <location>
        <begin position="113"/>
        <end position="126"/>
    </location>
</feature>
<dbReference type="GO" id="GO:0005667">
    <property type="term" value="C:transcription regulator complex"/>
    <property type="evidence" value="ECO:0007669"/>
    <property type="project" value="TreeGrafter"/>
</dbReference>
<dbReference type="PROSITE" id="PS50157">
    <property type="entry name" value="ZINC_FINGER_C2H2_2"/>
    <property type="match status" value="1"/>
</dbReference>
<feature type="compositionally biased region" description="Polar residues" evidence="11">
    <location>
        <begin position="58"/>
        <end position="68"/>
    </location>
</feature>
<feature type="region of interest" description="Disordered" evidence="11">
    <location>
        <begin position="195"/>
        <end position="268"/>
    </location>
</feature>
<keyword evidence="4 10" id="KW-0863">Zinc-finger</keyword>
<evidence type="ECO:0000256" key="9">
    <source>
        <dbReference type="ARBA" id="ARBA00023242"/>
    </source>
</evidence>
<gene>
    <name evidence="15" type="ORF">QR680_005198</name>
</gene>
<evidence type="ECO:0000256" key="2">
    <source>
        <dbReference type="ARBA" id="ARBA00022491"/>
    </source>
</evidence>
<evidence type="ECO:0000259" key="13">
    <source>
        <dbReference type="PROSITE" id="PS51156"/>
    </source>
</evidence>
<dbReference type="PANTHER" id="PTHR16089">
    <property type="entry name" value="REST COREPRESSOR COREST PROTEIN-RELATED"/>
    <property type="match status" value="1"/>
</dbReference>
<dbReference type="GO" id="GO:0008270">
    <property type="term" value="F:zinc ion binding"/>
    <property type="evidence" value="ECO:0007669"/>
    <property type="project" value="UniProtKB-KW"/>
</dbReference>
<evidence type="ECO:0000256" key="8">
    <source>
        <dbReference type="ARBA" id="ARBA00023163"/>
    </source>
</evidence>
<feature type="compositionally biased region" description="Low complexity" evidence="11">
    <location>
        <begin position="1068"/>
        <end position="1080"/>
    </location>
</feature>
<feature type="compositionally biased region" description="Basic and acidic residues" evidence="11">
    <location>
        <begin position="514"/>
        <end position="532"/>
    </location>
</feature>
<dbReference type="GO" id="GO:0003714">
    <property type="term" value="F:transcription corepressor activity"/>
    <property type="evidence" value="ECO:0007669"/>
    <property type="project" value="TreeGrafter"/>
</dbReference>
<dbReference type="Proteomes" id="UP001175271">
    <property type="component" value="Unassembled WGS sequence"/>
</dbReference>
<comment type="subcellular location">
    <subcellularLocation>
        <location evidence="1">Nucleus</location>
    </subcellularLocation>
</comment>
<accession>A0AA39HSE3</accession>
<dbReference type="PROSITE" id="PS51156">
    <property type="entry name" value="ELM2"/>
    <property type="match status" value="1"/>
</dbReference>
<feature type="region of interest" description="Disordered" evidence="11">
    <location>
        <begin position="484"/>
        <end position="589"/>
    </location>
</feature>
<dbReference type="Gene3D" id="1.10.10.60">
    <property type="entry name" value="Homeodomain-like"/>
    <property type="match status" value="1"/>
</dbReference>
<feature type="region of interest" description="Disordered" evidence="11">
    <location>
        <begin position="58"/>
        <end position="83"/>
    </location>
</feature>
<dbReference type="InterPro" id="IPR051066">
    <property type="entry name" value="Trans_reg/Corepressor"/>
</dbReference>
<dbReference type="InterPro" id="IPR013087">
    <property type="entry name" value="Znf_C2H2_type"/>
</dbReference>
<feature type="compositionally biased region" description="Polar residues" evidence="11">
    <location>
        <begin position="325"/>
        <end position="340"/>
    </location>
</feature>
<feature type="compositionally biased region" description="Polar residues" evidence="11">
    <location>
        <begin position="299"/>
        <end position="318"/>
    </location>
</feature>
<keyword evidence="8" id="KW-0804">Transcription</keyword>
<dbReference type="InterPro" id="IPR009057">
    <property type="entry name" value="Homeodomain-like_sf"/>
</dbReference>